<reference evidence="2" key="1">
    <citation type="submission" date="2020-06" db="EMBL/GenBank/DDBJ databases">
        <title>Draft genome of Bugula neritina, a colonial animal packing powerful symbionts and potential medicines.</title>
        <authorList>
            <person name="Rayko M."/>
        </authorList>
    </citation>
    <scope>NUCLEOTIDE SEQUENCE [LARGE SCALE GENOMIC DNA]</scope>
    <source>
        <strain evidence="2">Kwan_BN1</strain>
    </source>
</reference>
<feature type="signal peptide" evidence="1">
    <location>
        <begin position="1"/>
        <end position="22"/>
    </location>
</feature>
<dbReference type="Proteomes" id="UP000593567">
    <property type="component" value="Unassembled WGS sequence"/>
</dbReference>
<dbReference type="EMBL" id="VXIV02000093">
    <property type="protein sequence ID" value="KAF6040911.1"/>
    <property type="molecule type" value="Genomic_DNA"/>
</dbReference>
<organism evidence="2 3">
    <name type="scientific">Bugula neritina</name>
    <name type="common">Brown bryozoan</name>
    <name type="synonym">Sertularia neritina</name>
    <dbReference type="NCBI Taxonomy" id="10212"/>
    <lineage>
        <taxon>Eukaryota</taxon>
        <taxon>Metazoa</taxon>
        <taxon>Spiralia</taxon>
        <taxon>Lophotrochozoa</taxon>
        <taxon>Bryozoa</taxon>
        <taxon>Gymnolaemata</taxon>
        <taxon>Cheilostomatida</taxon>
        <taxon>Flustrina</taxon>
        <taxon>Buguloidea</taxon>
        <taxon>Bugulidae</taxon>
        <taxon>Bugula</taxon>
    </lineage>
</organism>
<evidence type="ECO:0000256" key="1">
    <source>
        <dbReference type="SAM" id="SignalP"/>
    </source>
</evidence>
<keyword evidence="1" id="KW-0732">Signal</keyword>
<accession>A0A7J7KRU2</accession>
<name>A0A7J7KRU2_BUGNE</name>
<feature type="chain" id="PRO_5029618732" evidence="1">
    <location>
        <begin position="23"/>
        <end position="103"/>
    </location>
</feature>
<sequence>MMSGVSYVAGCCLLILGSFAAAEIQLKIHWTGSNGTRQIFTPKEFAKLSEEDRTEHRLTKRNAIKDYKYLWHLGVVYYDIDARTAGEPIGHVVPCHGTYHTVS</sequence>
<protein>
    <submittedName>
        <fullName evidence="2">Uncharacterized protein</fullName>
    </submittedName>
</protein>
<comment type="caution">
    <text evidence="2">The sequence shown here is derived from an EMBL/GenBank/DDBJ whole genome shotgun (WGS) entry which is preliminary data.</text>
</comment>
<evidence type="ECO:0000313" key="3">
    <source>
        <dbReference type="Proteomes" id="UP000593567"/>
    </source>
</evidence>
<evidence type="ECO:0000313" key="2">
    <source>
        <dbReference type="EMBL" id="KAF6040911.1"/>
    </source>
</evidence>
<gene>
    <name evidence="2" type="ORF">EB796_000752</name>
</gene>
<proteinExistence type="predicted"/>
<dbReference type="AlphaFoldDB" id="A0A7J7KRU2"/>
<keyword evidence="3" id="KW-1185">Reference proteome</keyword>